<feature type="region of interest" description="Disordered" evidence="1">
    <location>
        <begin position="240"/>
        <end position="338"/>
    </location>
</feature>
<feature type="compositionally biased region" description="Polar residues" evidence="1">
    <location>
        <begin position="301"/>
        <end position="324"/>
    </location>
</feature>
<gene>
    <name evidence="2" type="ORF">X797_011427</name>
</gene>
<comment type="caution">
    <text evidence="2">The sequence shown here is derived from an EMBL/GenBank/DDBJ whole genome shotgun (WGS) entry which is preliminary data.</text>
</comment>
<dbReference type="AlphaFoldDB" id="A0A0A1UMY1"/>
<dbReference type="EMBL" id="JELW01000077">
    <property type="protein sequence ID" value="EXU95515.1"/>
    <property type="molecule type" value="Genomic_DNA"/>
</dbReference>
<name>A0A0A1UMY1_9HYPO</name>
<reference evidence="2 3" key="1">
    <citation type="submission" date="2014-02" db="EMBL/GenBank/DDBJ databases">
        <title>The genome sequence of the entomopathogenic fungus Metarhizium robertsii ARSEF 2575.</title>
        <authorList>
            <person name="Giuliano Garisto Donzelli B."/>
            <person name="Roe B.A."/>
            <person name="Macmil S.L."/>
            <person name="Krasnoff S.B."/>
            <person name="Gibson D.M."/>
        </authorList>
    </citation>
    <scope>NUCLEOTIDE SEQUENCE [LARGE SCALE GENOMIC DNA]</scope>
    <source>
        <strain evidence="2 3">ARSEF 2575</strain>
    </source>
</reference>
<protein>
    <recommendedName>
        <fullName evidence="4">Transposase</fullName>
    </recommendedName>
</protein>
<feature type="compositionally biased region" description="Low complexity" evidence="1">
    <location>
        <begin position="291"/>
        <end position="300"/>
    </location>
</feature>
<dbReference type="Proteomes" id="UP000030151">
    <property type="component" value="Unassembled WGS sequence"/>
</dbReference>
<evidence type="ECO:0008006" key="4">
    <source>
        <dbReference type="Google" id="ProtNLM"/>
    </source>
</evidence>
<organism evidence="2 3">
    <name type="scientific">Metarhizium robertsii</name>
    <dbReference type="NCBI Taxonomy" id="568076"/>
    <lineage>
        <taxon>Eukaryota</taxon>
        <taxon>Fungi</taxon>
        <taxon>Dikarya</taxon>
        <taxon>Ascomycota</taxon>
        <taxon>Pezizomycotina</taxon>
        <taxon>Sordariomycetes</taxon>
        <taxon>Hypocreomycetidae</taxon>
        <taxon>Hypocreales</taxon>
        <taxon>Clavicipitaceae</taxon>
        <taxon>Metarhizium</taxon>
    </lineage>
</organism>
<dbReference type="HOGENOM" id="CLU_006029_3_1_1"/>
<accession>A0A0A1UMY1</accession>
<evidence type="ECO:0000256" key="1">
    <source>
        <dbReference type="SAM" id="MobiDB-lite"/>
    </source>
</evidence>
<sequence>MSTRNCLQGCGLKVGHNYCLLRSLALTEKEFEQAWRDLCKEFDDQRAILQYLYSTYLPVSAQWARCFIRRYRNFGIRVTSGTEASNNNVKSYLLNGMSHLYRLVEAMQDMIHDQERAFMDACGQDDVLTAPQYLGSMGNYLGELRTNMSSKGLGLINKQYCIARKFMPTGKNPFPDSIGPCNDDCTVSIELGIPCYHKVYAKLDSATPFTKWEVHPRWRLRESVSQDPYRRILDPKVATTLRGRPKNTAQAIPASLAITESSQAASQSGGKRRGRPPGRPNKSTDAKKAQKATQKAITQTSSQTSMFAHQQTSRPSTVLRSGKTTGVRCSGRRTQPNIRRTRSQWELAKSDEEDDCIVVEQ</sequence>
<evidence type="ECO:0000313" key="2">
    <source>
        <dbReference type="EMBL" id="EXU95515.1"/>
    </source>
</evidence>
<feature type="compositionally biased region" description="Polar residues" evidence="1">
    <location>
        <begin position="258"/>
        <end position="268"/>
    </location>
</feature>
<proteinExistence type="predicted"/>
<evidence type="ECO:0000313" key="3">
    <source>
        <dbReference type="Proteomes" id="UP000030151"/>
    </source>
</evidence>